<evidence type="ECO:0000313" key="10">
    <source>
        <dbReference type="Proteomes" id="UP000199019"/>
    </source>
</evidence>
<keyword evidence="10" id="KW-1185">Reference proteome</keyword>
<dbReference type="EC" id="3.1.4.46" evidence="2"/>
<evidence type="ECO:0000256" key="4">
    <source>
        <dbReference type="ARBA" id="ARBA00022798"/>
    </source>
</evidence>
<dbReference type="GO" id="GO:0042597">
    <property type="term" value="C:periplasmic space"/>
    <property type="evidence" value="ECO:0007669"/>
    <property type="project" value="TreeGrafter"/>
</dbReference>
<evidence type="ECO:0000256" key="1">
    <source>
        <dbReference type="ARBA" id="ARBA00007277"/>
    </source>
</evidence>
<dbReference type="CDD" id="cd08602">
    <property type="entry name" value="GDPD_ScGlpQ1_like"/>
    <property type="match status" value="1"/>
</dbReference>
<dbReference type="PROSITE" id="PS51704">
    <property type="entry name" value="GP_PDE"/>
    <property type="match status" value="1"/>
</dbReference>
<dbReference type="PANTHER" id="PTHR43620:SF7">
    <property type="entry name" value="GLYCEROPHOSPHODIESTER PHOSPHODIESTERASE GDPD5-RELATED"/>
    <property type="match status" value="1"/>
</dbReference>
<name>A0A1H9V573_9MICO</name>
<dbReference type="GO" id="GO:0006629">
    <property type="term" value="P:lipid metabolic process"/>
    <property type="evidence" value="ECO:0007669"/>
    <property type="project" value="InterPro"/>
</dbReference>
<evidence type="ECO:0000256" key="2">
    <source>
        <dbReference type="ARBA" id="ARBA00012247"/>
    </source>
</evidence>
<evidence type="ECO:0000256" key="3">
    <source>
        <dbReference type="ARBA" id="ARBA00022729"/>
    </source>
</evidence>
<evidence type="ECO:0000256" key="6">
    <source>
        <dbReference type="ARBA" id="ARBA00047512"/>
    </source>
</evidence>
<keyword evidence="4" id="KW-0319">Glycerol metabolism</keyword>
<dbReference type="Proteomes" id="UP000199019">
    <property type="component" value="Unassembled WGS sequence"/>
</dbReference>
<dbReference type="STRING" id="587636.SAMN05216199_2304"/>
<keyword evidence="5" id="KW-0378">Hydrolase</keyword>
<dbReference type="AlphaFoldDB" id="A0A1H9V573"/>
<dbReference type="Pfam" id="PF03009">
    <property type="entry name" value="GDPD"/>
    <property type="match status" value="1"/>
</dbReference>
<accession>A0A1H9V573</accession>
<reference evidence="10" key="1">
    <citation type="submission" date="2016-10" db="EMBL/GenBank/DDBJ databases">
        <authorList>
            <person name="Varghese N."/>
            <person name="Submissions S."/>
        </authorList>
    </citation>
    <scope>NUCLEOTIDE SEQUENCE [LARGE SCALE GENOMIC DNA]</scope>
    <source>
        <strain evidence="10">CGMCC 1.6963</strain>
    </source>
</reference>
<protein>
    <recommendedName>
        <fullName evidence="2">glycerophosphodiester phosphodiesterase</fullName>
        <ecNumber evidence="2">3.1.4.46</ecNumber>
    </recommendedName>
</protein>
<proteinExistence type="inferred from homology"/>
<dbReference type="GO" id="GO:0006071">
    <property type="term" value="P:glycerol metabolic process"/>
    <property type="evidence" value="ECO:0007669"/>
    <property type="project" value="UniProtKB-KW"/>
</dbReference>
<feature type="chain" id="PRO_5039342633" description="glycerophosphodiester phosphodiesterase" evidence="7">
    <location>
        <begin position="26"/>
        <end position="382"/>
    </location>
</feature>
<dbReference type="InterPro" id="IPR017946">
    <property type="entry name" value="PLC-like_Pdiesterase_TIM-brl"/>
</dbReference>
<dbReference type="EMBL" id="FOHB01000003">
    <property type="protein sequence ID" value="SES16822.1"/>
    <property type="molecule type" value="Genomic_DNA"/>
</dbReference>
<keyword evidence="3 7" id="KW-0732">Signal</keyword>
<dbReference type="OrthoDB" id="9758957at2"/>
<evidence type="ECO:0000259" key="8">
    <source>
        <dbReference type="PROSITE" id="PS51704"/>
    </source>
</evidence>
<evidence type="ECO:0000256" key="7">
    <source>
        <dbReference type="SAM" id="SignalP"/>
    </source>
</evidence>
<sequence>MTTISRKSTLPALVLTGLVTVTAPALVSSAPSAEASAPAVAPLRTDRPLVIGHRGAAGYRPEHTLASYELAARMGADFIEPDLVSTKDHVLVTRHENEISGTTDVAEHPEFADRKTTKTVDGKAVTGWFTEDFTLAELRTLRATERLPGVRQENTIYNGRYQVPTFDEVLRLRDRLSHELHRTIGVYPETKHPTYFRSIGLDLETPMVAAVRRAHLDREQAPIFIQSFELTNLLELREKQRVRAPLVFLTSAKGQPFDLTAKGDPRTYADLLTAGSLKDLSKVINGIGPDKNQVIPRKADGTLGTPTSLVADAHAAGLKVHPYTFRNENQFMPVEFRNGTSPNDYGKAINEQVRFLRTGIDGLFTDNADTGVVARQEYLDTK</sequence>
<comment type="catalytic activity">
    <reaction evidence="6">
        <text>a sn-glycero-3-phosphodiester + H2O = an alcohol + sn-glycerol 3-phosphate + H(+)</text>
        <dbReference type="Rhea" id="RHEA:12969"/>
        <dbReference type="ChEBI" id="CHEBI:15377"/>
        <dbReference type="ChEBI" id="CHEBI:15378"/>
        <dbReference type="ChEBI" id="CHEBI:30879"/>
        <dbReference type="ChEBI" id="CHEBI:57597"/>
        <dbReference type="ChEBI" id="CHEBI:83408"/>
        <dbReference type="EC" id="3.1.4.46"/>
    </reaction>
</comment>
<feature type="domain" description="GP-PDE" evidence="8">
    <location>
        <begin position="48"/>
        <end position="375"/>
    </location>
</feature>
<feature type="signal peptide" evidence="7">
    <location>
        <begin position="1"/>
        <end position="25"/>
    </location>
</feature>
<evidence type="ECO:0000256" key="5">
    <source>
        <dbReference type="ARBA" id="ARBA00022801"/>
    </source>
</evidence>
<dbReference type="Gene3D" id="3.20.20.190">
    <property type="entry name" value="Phosphatidylinositol (PI) phosphodiesterase"/>
    <property type="match status" value="1"/>
</dbReference>
<dbReference type="SUPFAM" id="SSF51695">
    <property type="entry name" value="PLC-like phosphodiesterases"/>
    <property type="match status" value="1"/>
</dbReference>
<organism evidence="9 10">
    <name type="scientific">Pedococcus cremeus</name>
    <dbReference type="NCBI Taxonomy" id="587636"/>
    <lineage>
        <taxon>Bacteria</taxon>
        <taxon>Bacillati</taxon>
        <taxon>Actinomycetota</taxon>
        <taxon>Actinomycetes</taxon>
        <taxon>Micrococcales</taxon>
        <taxon>Intrasporangiaceae</taxon>
        <taxon>Pedococcus</taxon>
    </lineage>
</organism>
<gene>
    <name evidence="9" type="ORF">SAMN05216199_2304</name>
</gene>
<dbReference type="InterPro" id="IPR030395">
    <property type="entry name" value="GP_PDE_dom"/>
</dbReference>
<evidence type="ECO:0000313" key="9">
    <source>
        <dbReference type="EMBL" id="SES16822.1"/>
    </source>
</evidence>
<comment type="similarity">
    <text evidence="1">Belongs to the glycerophosphoryl diester phosphodiesterase family.</text>
</comment>
<dbReference type="RefSeq" id="WP_091758176.1">
    <property type="nucleotide sequence ID" value="NZ_FOHB01000003.1"/>
</dbReference>
<dbReference type="PANTHER" id="PTHR43620">
    <property type="entry name" value="GLYCEROPHOSPHORYL DIESTER PHOSPHODIESTERASE"/>
    <property type="match status" value="1"/>
</dbReference>
<dbReference type="GO" id="GO:0008889">
    <property type="term" value="F:glycerophosphodiester phosphodiesterase activity"/>
    <property type="evidence" value="ECO:0007669"/>
    <property type="project" value="UniProtKB-EC"/>
</dbReference>